<dbReference type="Proteomes" id="UP000466442">
    <property type="component" value="Linkage Group LG1"/>
</dbReference>
<protein>
    <submittedName>
        <fullName evidence="1">Uncharacterized protein</fullName>
    </submittedName>
</protein>
<name>A0A8S9Y3N5_APOLU</name>
<evidence type="ECO:0000313" key="2">
    <source>
        <dbReference type="Proteomes" id="UP000466442"/>
    </source>
</evidence>
<evidence type="ECO:0000313" key="1">
    <source>
        <dbReference type="EMBL" id="KAF6215890.1"/>
    </source>
</evidence>
<accession>A0A8S9Y3N5</accession>
<gene>
    <name evidence="1" type="ORF">GE061_000225</name>
</gene>
<dbReference type="OrthoDB" id="6616618at2759"/>
<dbReference type="AlphaFoldDB" id="A0A8S9Y3N5"/>
<dbReference type="EMBL" id="WIXP02000001">
    <property type="protein sequence ID" value="KAF6215890.1"/>
    <property type="molecule type" value="Genomic_DNA"/>
</dbReference>
<proteinExistence type="predicted"/>
<sequence>MSVKKVVLALLLEEEEEDELFLTIAREPHADMFRTRRDEGFYNLLIHGHLKNDPIRFRSFFRLNVPQFTYILSLVEYRLYVAGCNRVPYPIAAEEKLALTLR</sequence>
<reference evidence="1" key="1">
    <citation type="journal article" date="2021" name="Mol. Ecol. Resour.">
        <title>Apolygus lucorum genome provides insights into omnivorousness and mesophyll feeding.</title>
        <authorList>
            <person name="Liu Y."/>
            <person name="Liu H."/>
            <person name="Wang H."/>
            <person name="Huang T."/>
            <person name="Liu B."/>
            <person name="Yang B."/>
            <person name="Yin L."/>
            <person name="Li B."/>
            <person name="Zhang Y."/>
            <person name="Zhang S."/>
            <person name="Jiang F."/>
            <person name="Zhang X."/>
            <person name="Ren Y."/>
            <person name="Wang B."/>
            <person name="Wang S."/>
            <person name="Lu Y."/>
            <person name="Wu K."/>
            <person name="Fan W."/>
            <person name="Wang G."/>
        </authorList>
    </citation>
    <scope>NUCLEOTIDE SEQUENCE</scope>
    <source>
        <strain evidence="1">12Hb</strain>
    </source>
</reference>
<organism evidence="1 2">
    <name type="scientific">Apolygus lucorum</name>
    <name type="common">Small green plant bug</name>
    <name type="synonym">Lygocoris lucorum</name>
    <dbReference type="NCBI Taxonomy" id="248454"/>
    <lineage>
        <taxon>Eukaryota</taxon>
        <taxon>Metazoa</taxon>
        <taxon>Ecdysozoa</taxon>
        <taxon>Arthropoda</taxon>
        <taxon>Hexapoda</taxon>
        <taxon>Insecta</taxon>
        <taxon>Pterygota</taxon>
        <taxon>Neoptera</taxon>
        <taxon>Paraneoptera</taxon>
        <taxon>Hemiptera</taxon>
        <taxon>Heteroptera</taxon>
        <taxon>Panheteroptera</taxon>
        <taxon>Cimicomorpha</taxon>
        <taxon>Miridae</taxon>
        <taxon>Mirini</taxon>
        <taxon>Apolygus</taxon>
    </lineage>
</organism>
<comment type="caution">
    <text evidence="1">The sequence shown here is derived from an EMBL/GenBank/DDBJ whole genome shotgun (WGS) entry which is preliminary data.</text>
</comment>
<keyword evidence="2" id="KW-1185">Reference proteome</keyword>